<reference evidence="1 2" key="1">
    <citation type="submission" date="2016-05" db="EMBL/GenBank/DDBJ databases">
        <title>Nuclear genome of Blastocystis sp. subtype 1 NandII.</title>
        <authorList>
            <person name="Gentekaki E."/>
            <person name="Curtis B."/>
            <person name="Stairs C."/>
            <person name="Eme L."/>
            <person name="Herman E."/>
            <person name="Klimes V."/>
            <person name="Arias M.C."/>
            <person name="Elias M."/>
            <person name="Hilliou F."/>
            <person name="Klute M."/>
            <person name="Malik S.-B."/>
            <person name="Pightling A."/>
            <person name="Rachubinski R."/>
            <person name="Salas D."/>
            <person name="Schlacht A."/>
            <person name="Suga H."/>
            <person name="Archibald J."/>
            <person name="Ball S.G."/>
            <person name="Clark G."/>
            <person name="Dacks J."/>
            <person name="Van Der Giezen M."/>
            <person name="Tsaousis A."/>
            <person name="Roger A."/>
        </authorList>
    </citation>
    <scope>NUCLEOTIDE SEQUENCE [LARGE SCALE GENOMIC DNA]</scope>
    <source>
        <strain evidence="2">ATCC 50177 / NandII</strain>
    </source>
</reference>
<dbReference type="AlphaFoldDB" id="A0A196SGL7"/>
<gene>
    <name evidence="1" type="ORF">AV274_2104</name>
</gene>
<comment type="caution">
    <text evidence="1">The sequence shown here is derived from an EMBL/GenBank/DDBJ whole genome shotgun (WGS) entry which is preliminary data.</text>
</comment>
<protein>
    <submittedName>
        <fullName evidence="1">Uncharacterized protein</fullName>
    </submittedName>
</protein>
<evidence type="ECO:0000313" key="2">
    <source>
        <dbReference type="Proteomes" id="UP000078348"/>
    </source>
</evidence>
<dbReference type="EMBL" id="LXWW01000096">
    <property type="protein sequence ID" value="OAO16163.1"/>
    <property type="molecule type" value="Genomic_DNA"/>
</dbReference>
<name>A0A196SGL7_BLAHN</name>
<organism evidence="1 2">
    <name type="scientific">Blastocystis sp. subtype 1 (strain ATCC 50177 / NandII)</name>
    <dbReference type="NCBI Taxonomy" id="478820"/>
    <lineage>
        <taxon>Eukaryota</taxon>
        <taxon>Sar</taxon>
        <taxon>Stramenopiles</taxon>
        <taxon>Bigyra</taxon>
        <taxon>Opalozoa</taxon>
        <taxon>Opalinata</taxon>
        <taxon>Blastocystidae</taxon>
        <taxon>Blastocystis</taxon>
    </lineage>
</organism>
<dbReference type="OrthoDB" id="10470800at2759"/>
<evidence type="ECO:0000313" key="1">
    <source>
        <dbReference type="EMBL" id="OAO16163.1"/>
    </source>
</evidence>
<proteinExistence type="predicted"/>
<keyword evidence="2" id="KW-1185">Reference proteome</keyword>
<sequence>MYPSFQTVEIEDHEELDKNFNDCMNLLHINKYVLLEKTKAKKKGWREVVIPDADVTPGFHWNYLFYYRVKTNVLDSLAIGADGDGGDGGIGARQLVDVCNQTANRSIATLSEKATTLTKNLVSYRKKTKNCYSKKMPTPFEFWDAEFKTAYHAKEEMAMSSMALTEQVSGFIDQCFSKFGEDLAKGTLPDKVASGIEFYINYILRIIHIQVPDEEIAKAINAHSNTVDALTEYSLGNMISTMKLVLHNLYNPATGVLLEDKEHFSQYIQADLQSFSNILFTRFVEHFPRLGDPVFAQLLQSTVTDAVFVQASPLFQDVIAQQFHDESGSFVAAVNGMKNTNPEAFGVLPCLQVDDDETLNAVVSAIDEATTIAAPLYKLRAYTDIMNSLFQFVYQSLQKENVKMETPELMEKINVFIILMNPEFFVDNMRYLMAFRSSTSLMPISETTLKYLLQGYATLRKIVGVV</sequence>
<accession>A0A196SGL7</accession>
<dbReference type="Proteomes" id="UP000078348">
    <property type="component" value="Unassembled WGS sequence"/>
</dbReference>